<organism evidence="2 3">
    <name type="scientific">Pipistrellus nathusii</name>
    <name type="common">Nathusius' pipistrelle</name>
    <dbReference type="NCBI Taxonomy" id="59473"/>
    <lineage>
        <taxon>Eukaryota</taxon>
        <taxon>Metazoa</taxon>
        <taxon>Chordata</taxon>
        <taxon>Craniata</taxon>
        <taxon>Vertebrata</taxon>
        <taxon>Euteleostomi</taxon>
        <taxon>Mammalia</taxon>
        <taxon>Eutheria</taxon>
        <taxon>Laurasiatheria</taxon>
        <taxon>Chiroptera</taxon>
        <taxon>Yangochiroptera</taxon>
        <taxon>Vespertilionidae</taxon>
        <taxon>Pipistrellus</taxon>
    </lineage>
</organism>
<sequence>MSGLFLSEGWSTTNRHALSSEQRSQANAESHASKEGGPRYSLSIRLLSIIRDSLLQMQLVFRWQNFTLSRTVFHVSDIDLIASETTQMECLKPVVGKFIRQ</sequence>
<proteinExistence type="predicted"/>
<name>A0ABN9Z7N5_PIPNA</name>
<evidence type="ECO:0000313" key="3">
    <source>
        <dbReference type="Proteomes" id="UP001314169"/>
    </source>
</evidence>
<evidence type="ECO:0000313" key="2">
    <source>
        <dbReference type="EMBL" id="CAK6434357.1"/>
    </source>
</evidence>
<feature type="region of interest" description="Disordered" evidence="1">
    <location>
        <begin position="15"/>
        <end position="37"/>
    </location>
</feature>
<keyword evidence="3" id="KW-1185">Reference proteome</keyword>
<accession>A0ABN9Z7N5</accession>
<evidence type="ECO:0000256" key="1">
    <source>
        <dbReference type="SAM" id="MobiDB-lite"/>
    </source>
</evidence>
<dbReference type="Proteomes" id="UP001314169">
    <property type="component" value="Chromosome 11"/>
</dbReference>
<gene>
    <name evidence="2" type="ORF">MPIPNATIZW_LOCUS2663</name>
</gene>
<reference evidence="2" key="1">
    <citation type="submission" date="2023-12" db="EMBL/GenBank/DDBJ databases">
        <authorList>
            <person name="Brown T."/>
        </authorList>
    </citation>
    <scope>NUCLEOTIDE SEQUENCE</scope>
</reference>
<protein>
    <submittedName>
        <fullName evidence="2">Uncharacterized protein</fullName>
    </submittedName>
</protein>
<feature type="compositionally biased region" description="Polar residues" evidence="1">
    <location>
        <begin position="15"/>
        <end position="30"/>
    </location>
</feature>
<dbReference type="EMBL" id="OY882868">
    <property type="protein sequence ID" value="CAK6434357.1"/>
    <property type="molecule type" value="Genomic_DNA"/>
</dbReference>